<protein>
    <submittedName>
        <fullName evidence="2">Putative membrane protein</fullName>
    </submittedName>
</protein>
<feature type="transmembrane region" description="Helical" evidence="1">
    <location>
        <begin position="292"/>
        <end position="314"/>
    </location>
</feature>
<dbReference type="AlphaFoldDB" id="A0A1I5R926"/>
<keyword evidence="1" id="KW-0812">Transmembrane</keyword>
<reference evidence="3" key="1">
    <citation type="submission" date="2016-10" db="EMBL/GenBank/DDBJ databases">
        <authorList>
            <person name="Varghese N."/>
            <person name="Submissions S."/>
        </authorList>
    </citation>
    <scope>NUCLEOTIDE SEQUENCE [LARGE SCALE GENOMIC DNA]</scope>
    <source>
        <strain evidence="3">CGMCC 1.10329</strain>
    </source>
</reference>
<evidence type="ECO:0000313" key="3">
    <source>
        <dbReference type="Proteomes" id="UP000183769"/>
    </source>
</evidence>
<organism evidence="2 3">
    <name type="scientific">Halolamina pelagica</name>
    <dbReference type="NCBI Taxonomy" id="699431"/>
    <lineage>
        <taxon>Archaea</taxon>
        <taxon>Methanobacteriati</taxon>
        <taxon>Methanobacteriota</taxon>
        <taxon>Stenosarchaea group</taxon>
        <taxon>Halobacteria</taxon>
        <taxon>Halobacteriales</taxon>
        <taxon>Haloferacaceae</taxon>
    </lineage>
</organism>
<accession>A0A1I5R926</accession>
<dbReference type="EMBL" id="FOXI01000004">
    <property type="protein sequence ID" value="SFP55044.1"/>
    <property type="molecule type" value="Genomic_DNA"/>
</dbReference>
<dbReference type="PANTHER" id="PTHR38815:SF1">
    <property type="entry name" value="DUF373 FAMILY PROTEIN"/>
    <property type="match status" value="1"/>
</dbReference>
<name>A0A1I5R926_9EURY</name>
<feature type="transmembrane region" description="Helical" evidence="1">
    <location>
        <begin position="180"/>
        <end position="199"/>
    </location>
</feature>
<evidence type="ECO:0000256" key="1">
    <source>
        <dbReference type="SAM" id="Phobius"/>
    </source>
</evidence>
<gene>
    <name evidence="2" type="ORF">SAMN05216277_104302</name>
</gene>
<sequence length="382" mass="40304">MSTLVLCVDRSNDVGDKTGASMPVAGWEAVRSLVTDVGLADPEDASVNCLLEALRVTRDLTDGGDDATVAVVSGGGDSRVNADRAIARQIDDLLERYSPDSAIVVVDSAEDERVVPIVESRVGVDGVDRVVVRQARDIESTYYLLKQFLGDEEMRKTVLVPLGVALLVLPALAIRFSTQVAMAGLASLLGAVLLFKGLAIDDRLESTPEQVREALYSGQVSVVTYAVGVGLALVGAFLGGLSATEASAEPALIRFVLFVYDAVPWLALAALTASAGRVVDERIRDGRLSSPVLNLPFGVVAVGLVIRGFAGYFLEQQADIPHLTLSLLTVEITFQPGQRLLGFIVAGIVVSLVGVRVASQVTEDVAEENVAAEESDGDVEQS</sequence>
<dbReference type="OrthoDB" id="31282at2157"/>
<dbReference type="Proteomes" id="UP000183769">
    <property type="component" value="Unassembled WGS sequence"/>
</dbReference>
<dbReference type="InterPro" id="IPR007254">
    <property type="entry name" value="DUF373"/>
</dbReference>
<dbReference type="PANTHER" id="PTHR38815">
    <property type="entry name" value="HYPOTHETICAL MEMBRANE PROTEIN, CONSERVED, DUF373 FAMILY"/>
    <property type="match status" value="1"/>
</dbReference>
<keyword evidence="1" id="KW-1133">Transmembrane helix</keyword>
<feature type="transmembrane region" description="Helical" evidence="1">
    <location>
        <begin position="340"/>
        <end position="358"/>
    </location>
</feature>
<dbReference type="RefSeq" id="WP_074877424.1">
    <property type="nucleotide sequence ID" value="NZ_FOXI01000004.1"/>
</dbReference>
<proteinExistence type="predicted"/>
<feature type="transmembrane region" description="Helical" evidence="1">
    <location>
        <begin position="220"/>
        <end position="239"/>
    </location>
</feature>
<feature type="transmembrane region" description="Helical" evidence="1">
    <location>
        <begin position="251"/>
        <end position="271"/>
    </location>
</feature>
<dbReference type="Pfam" id="PF04123">
    <property type="entry name" value="DUF373"/>
    <property type="match status" value="1"/>
</dbReference>
<feature type="transmembrane region" description="Helical" evidence="1">
    <location>
        <begin position="157"/>
        <end position="174"/>
    </location>
</feature>
<evidence type="ECO:0000313" key="2">
    <source>
        <dbReference type="EMBL" id="SFP55044.1"/>
    </source>
</evidence>
<keyword evidence="1" id="KW-0472">Membrane</keyword>
<keyword evidence="3" id="KW-1185">Reference proteome</keyword>